<dbReference type="AlphaFoldDB" id="A0A0V0WII4"/>
<proteinExistence type="predicted"/>
<sequence length="61" mass="7202">MIGFRDEQTTQIRTDHILSAISNHTPVSINLLNVSHIHSLFPYRTHWLKTMQRIGKAWYVK</sequence>
<reference evidence="1 2" key="1">
    <citation type="submission" date="2015-01" db="EMBL/GenBank/DDBJ databases">
        <title>Evolution of Trichinella species and genotypes.</title>
        <authorList>
            <person name="Korhonen P.K."/>
            <person name="Edoardo P."/>
            <person name="Giuseppe L.R."/>
            <person name="Gasser R.B."/>
        </authorList>
    </citation>
    <scope>NUCLEOTIDE SEQUENCE [LARGE SCALE GENOMIC DNA]</scope>
    <source>
        <strain evidence="1">ISS141</strain>
    </source>
</reference>
<evidence type="ECO:0000313" key="2">
    <source>
        <dbReference type="Proteomes" id="UP000054815"/>
    </source>
</evidence>
<dbReference type="Proteomes" id="UP000054815">
    <property type="component" value="Unassembled WGS sequence"/>
</dbReference>
<organism evidence="1 2">
    <name type="scientific">Trichinella pseudospiralis</name>
    <name type="common">Parasitic roundworm</name>
    <dbReference type="NCBI Taxonomy" id="6337"/>
    <lineage>
        <taxon>Eukaryota</taxon>
        <taxon>Metazoa</taxon>
        <taxon>Ecdysozoa</taxon>
        <taxon>Nematoda</taxon>
        <taxon>Enoplea</taxon>
        <taxon>Dorylaimia</taxon>
        <taxon>Trichinellida</taxon>
        <taxon>Trichinellidae</taxon>
        <taxon>Trichinella</taxon>
    </lineage>
</organism>
<protein>
    <submittedName>
        <fullName evidence="1">Uncharacterized protein</fullName>
    </submittedName>
</protein>
<gene>
    <name evidence="1" type="ORF">T4E_618</name>
</gene>
<comment type="caution">
    <text evidence="1">The sequence shown here is derived from an EMBL/GenBank/DDBJ whole genome shotgun (WGS) entry which is preliminary data.</text>
</comment>
<accession>A0A0V0WII4</accession>
<evidence type="ECO:0000313" key="1">
    <source>
        <dbReference type="EMBL" id="KRX75474.1"/>
    </source>
</evidence>
<name>A0A0V0WII4_TRIPS</name>
<dbReference type="EMBL" id="JYDU01000993">
    <property type="protein sequence ID" value="KRX75474.1"/>
    <property type="molecule type" value="Genomic_DNA"/>
</dbReference>